<evidence type="ECO:0000256" key="5">
    <source>
        <dbReference type="ARBA" id="ARBA00022475"/>
    </source>
</evidence>
<dbReference type="PRINTS" id="PR01165">
    <property type="entry name" value="CYCOXIDASEI"/>
</dbReference>
<feature type="domain" description="Cytochrome oxidase subunit I profile" evidence="19">
    <location>
        <begin position="40"/>
        <end position="546"/>
    </location>
</feature>
<dbReference type="InterPro" id="IPR000883">
    <property type="entry name" value="Cyt_C_Oxase_1"/>
</dbReference>
<dbReference type="AlphaFoldDB" id="A0A060DK83"/>
<gene>
    <name evidence="20" type="ORF">ABAZ39_14835</name>
</gene>
<keyword evidence="10" id="KW-1278">Translocase</keyword>
<dbReference type="UniPathway" id="UPA00705"/>
<evidence type="ECO:0000256" key="7">
    <source>
        <dbReference type="ARBA" id="ARBA00022660"/>
    </source>
</evidence>
<dbReference type="FunFam" id="1.20.210.10:FF:000006">
    <property type="entry name" value="Cytochrome c oxidase subunit 1"/>
    <property type="match status" value="1"/>
</dbReference>
<dbReference type="NCBIfam" id="TIGR02891">
    <property type="entry name" value="CtaD_CoxA"/>
    <property type="match status" value="1"/>
</dbReference>
<protein>
    <recommendedName>
        <fullName evidence="18">Cytochrome c oxidase subunit 1</fullName>
        <ecNumber evidence="18">7.1.1.9</ecNumber>
    </recommendedName>
</protein>
<dbReference type="GO" id="GO:0022904">
    <property type="term" value="P:respiratory electron transport chain"/>
    <property type="evidence" value="ECO:0007669"/>
    <property type="project" value="TreeGrafter"/>
</dbReference>
<evidence type="ECO:0000256" key="12">
    <source>
        <dbReference type="ARBA" id="ARBA00022989"/>
    </source>
</evidence>
<keyword evidence="9 18" id="KW-0479">Metal-binding</keyword>
<feature type="transmembrane region" description="Helical" evidence="18">
    <location>
        <begin position="483"/>
        <end position="508"/>
    </location>
</feature>
<comment type="similarity">
    <text evidence="3 17">Belongs to the heme-copper respiratory oxidase family.</text>
</comment>
<feature type="transmembrane region" description="Helical" evidence="18">
    <location>
        <begin position="53"/>
        <end position="75"/>
    </location>
</feature>
<keyword evidence="7 17" id="KW-0679">Respiratory chain</keyword>
<evidence type="ECO:0000256" key="3">
    <source>
        <dbReference type="ARBA" id="ARBA00009578"/>
    </source>
</evidence>
<feature type="transmembrane region" description="Helical" evidence="18">
    <location>
        <begin position="333"/>
        <end position="356"/>
    </location>
</feature>
<keyword evidence="20" id="KW-0614">Plasmid</keyword>
<comment type="catalytic activity">
    <reaction evidence="16 18">
        <text>4 Fe(II)-[cytochrome c] + O2 + 8 H(+)(in) = 4 Fe(III)-[cytochrome c] + 2 H2O + 4 H(+)(out)</text>
        <dbReference type="Rhea" id="RHEA:11436"/>
        <dbReference type="Rhea" id="RHEA-COMP:10350"/>
        <dbReference type="Rhea" id="RHEA-COMP:14399"/>
        <dbReference type="ChEBI" id="CHEBI:15377"/>
        <dbReference type="ChEBI" id="CHEBI:15378"/>
        <dbReference type="ChEBI" id="CHEBI:15379"/>
        <dbReference type="ChEBI" id="CHEBI:29033"/>
        <dbReference type="ChEBI" id="CHEBI:29034"/>
        <dbReference type="EC" id="7.1.1.9"/>
    </reaction>
</comment>
<feature type="transmembrane region" description="Helical" evidence="18">
    <location>
        <begin position="299"/>
        <end position="321"/>
    </location>
</feature>
<dbReference type="InterPro" id="IPR036927">
    <property type="entry name" value="Cyt_c_oxase-like_su1_sf"/>
</dbReference>
<evidence type="ECO:0000256" key="6">
    <source>
        <dbReference type="ARBA" id="ARBA00022617"/>
    </source>
</evidence>
<accession>A0A060DK83</accession>
<evidence type="ECO:0000259" key="19">
    <source>
        <dbReference type="PROSITE" id="PS50855"/>
    </source>
</evidence>
<dbReference type="GO" id="GO:0004129">
    <property type="term" value="F:cytochrome-c oxidase activity"/>
    <property type="evidence" value="ECO:0007669"/>
    <property type="project" value="UniProtKB-EC"/>
</dbReference>
<evidence type="ECO:0000256" key="1">
    <source>
        <dbReference type="ARBA" id="ARBA00004651"/>
    </source>
</evidence>
<keyword evidence="13 18" id="KW-0408">Iron</keyword>
<keyword evidence="11 17" id="KW-0249">Electron transport</keyword>
<geneLocation type="plasmid" evidence="20 21">
    <name>AbAZ39_p1</name>
</geneLocation>
<dbReference type="EMBL" id="CP007794">
    <property type="protein sequence ID" value="AIB13235.1"/>
    <property type="molecule type" value="Genomic_DNA"/>
</dbReference>
<feature type="transmembrane region" description="Helical" evidence="18">
    <location>
        <begin position="214"/>
        <end position="243"/>
    </location>
</feature>
<feature type="transmembrane region" description="Helical" evidence="18">
    <location>
        <begin position="368"/>
        <end position="389"/>
    </location>
</feature>
<dbReference type="InterPro" id="IPR023615">
    <property type="entry name" value="Cyt_c_Oxase_su1_BS"/>
</dbReference>
<dbReference type="EC" id="7.1.1.9" evidence="18"/>
<evidence type="ECO:0000256" key="8">
    <source>
        <dbReference type="ARBA" id="ARBA00022692"/>
    </source>
</evidence>
<dbReference type="PANTHER" id="PTHR10422:SF35">
    <property type="entry name" value="CYTOCHROME BO(3) UBIQUINOL OXIDASE SUBUNIT 1"/>
    <property type="match status" value="1"/>
</dbReference>
<evidence type="ECO:0000256" key="4">
    <source>
        <dbReference type="ARBA" id="ARBA00022448"/>
    </source>
</evidence>
<dbReference type="PROSITE" id="PS00077">
    <property type="entry name" value="COX1_CUB"/>
    <property type="match status" value="1"/>
</dbReference>
<evidence type="ECO:0000256" key="10">
    <source>
        <dbReference type="ARBA" id="ARBA00022967"/>
    </source>
</evidence>
<evidence type="ECO:0000313" key="20">
    <source>
        <dbReference type="EMBL" id="AIB13235.1"/>
    </source>
</evidence>
<evidence type="ECO:0000256" key="14">
    <source>
        <dbReference type="ARBA" id="ARBA00023008"/>
    </source>
</evidence>
<keyword evidence="15 18" id="KW-0472">Membrane</keyword>
<comment type="function">
    <text evidence="18">Cytochrome c oxidase is the component of the respiratory chain that catalyzes the reduction of oxygen to water. Subunits 1-3 form the functional core of the enzyme complex. CO I is the catalytic subunit of the enzyme. Electrons originating in cytochrome c are transferred via the copper A center of subunit 2 and heme A of subunit 1 to the bimetallic center formed by heme A3 and copper B.</text>
</comment>
<evidence type="ECO:0000256" key="2">
    <source>
        <dbReference type="ARBA" id="ARBA00004673"/>
    </source>
</evidence>
<feature type="transmembrane region" description="Helical" evidence="18">
    <location>
        <begin position="409"/>
        <end position="429"/>
    </location>
</feature>
<feature type="transmembrane region" description="Helical" evidence="18">
    <location>
        <begin position="178"/>
        <end position="202"/>
    </location>
</feature>
<keyword evidence="5 18" id="KW-1003">Cell membrane</keyword>
<dbReference type="SUPFAM" id="SSF81442">
    <property type="entry name" value="Cytochrome c oxidase subunit I-like"/>
    <property type="match status" value="1"/>
</dbReference>
<keyword evidence="6 17" id="KW-0349">Heme</keyword>
<dbReference type="CDD" id="cd01662">
    <property type="entry name" value="Ubiquinol_Oxidase_I"/>
    <property type="match status" value="1"/>
</dbReference>
<comment type="pathway">
    <text evidence="2 18">Energy metabolism; oxidative phosphorylation.</text>
</comment>
<comment type="subcellular location">
    <subcellularLocation>
        <location evidence="1 18">Cell membrane</location>
        <topology evidence="1 18">Multi-pass membrane protein</topology>
    </subcellularLocation>
</comment>
<evidence type="ECO:0000313" key="21">
    <source>
        <dbReference type="Proteomes" id="UP000027186"/>
    </source>
</evidence>
<dbReference type="InterPro" id="IPR014241">
    <property type="entry name" value="Cyt_c_oxidase_su1_bac"/>
</dbReference>
<evidence type="ECO:0000256" key="16">
    <source>
        <dbReference type="ARBA" id="ARBA00047816"/>
    </source>
</evidence>
<feature type="transmembrane region" description="Helical" evidence="18">
    <location>
        <begin position="263"/>
        <end position="287"/>
    </location>
</feature>
<dbReference type="KEGG" id="abq:ABAZ39_14835"/>
<proteinExistence type="inferred from homology"/>
<dbReference type="InterPro" id="IPR023616">
    <property type="entry name" value="Cyt_c_oxase-like_su1_dom"/>
</dbReference>
<keyword evidence="12 18" id="KW-1133">Transmembrane helix</keyword>
<keyword evidence="14 18" id="KW-0186">Copper</keyword>
<keyword evidence="4 17" id="KW-0813">Transport</keyword>
<dbReference type="GO" id="GO:0006119">
    <property type="term" value="P:oxidative phosphorylation"/>
    <property type="evidence" value="ECO:0007669"/>
    <property type="project" value="UniProtKB-UniPathway"/>
</dbReference>
<organism evidence="20 21">
    <name type="scientific">Azospirillum argentinense</name>
    <dbReference type="NCBI Taxonomy" id="2970906"/>
    <lineage>
        <taxon>Bacteria</taxon>
        <taxon>Pseudomonadati</taxon>
        <taxon>Pseudomonadota</taxon>
        <taxon>Alphaproteobacteria</taxon>
        <taxon>Rhodospirillales</taxon>
        <taxon>Azospirillaceae</taxon>
        <taxon>Azospirillum</taxon>
    </lineage>
</organism>
<evidence type="ECO:0000256" key="18">
    <source>
        <dbReference type="RuleBase" id="RU363061"/>
    </source>
</evidence>
<dbReference type="PROSITE" id="PS50855">
    <property type="entry name" value="COX1"/>
    <property type="match status" value="1"/>
</dbReference>
<evidence type="ECO:0000256" key="17">
    <source>
        <dbReference type="RuleBase" id="RU000370"/>
    </source>
</evidence>
<evidence type="ECO:0000256" key="11">
    <source>
        <dbReference type="ARBA" id="ARBA00022982"/>
    </source>
</evidence>
<feature type="transmembrane region" description="Helical" evidence="18">
    <location>
        <begin position="95"/>
        <end position="120"/>
    </location>
</feature>
<dbReference type="PANTHER" id="PTHR10422">
    <property type="entry name" value="CYTOCHROME C OXIDASE SUBUNIT 1"/>
    <property type="match status" value="1"/>
</dbReference>
<dbReference type="GO" id="GO:0015990">
    <property type="term" value="P:electron transport coupled proton transport"/>
    <property type="evidence" value="ECO:0007669"/>
    <property type="project" value="InterPro"/>
</dbReference>
<feature type="transmembrane region" description="Helical" evidence="18">
    <location>
        <begin position="441"/>
        <end position="463"/>
    </location>
</feature>
<dbReference type="GO" id="GO:0046872">
    <property type="term" value="F:metal ion binding"/>
    <property type="evidence" value="ECO:0007669"/>
    <property type="project" value="UniProtKB-KW"/>
</dbReference>
<keyword evidence="8 17" id="KW-0812">Transmembrane</keyword>
<feature type="transmembrane region" description="Helical" evidence="18">
    <location>
        <begin position="592"/>
        <end position="609"/>
    </location>
</feature>
<name>A0A060DK83_9PROT</name>
<dbReference type="Pfam" id="PF00115">
    <property type="entry name" value="COX1"/>
    <property type="match status" value="1"/>
</dbReference>
<evidence type="ECO:0000256" key="15">
    <source>
        <dbReference type="ARBA" id="ARBA00023136"/>
    </source>
</evidence>
<dbReference type="GO" id="GO:0005886">
    <property type="term" value="C:plasma membrane"/>
    <property type="evidence" value="ECO:0007669"/>
    <property type="project" value="UniProtKB-SubCell"/>
</dbReference>
<dbReference type="GO" id="GO:0020037">
    <property type="term" value="F:heme binding"/>
    <property type="evidence" value="ECO:0007669"/>
    <property type="project" value="InterPro"/>
</dbReference>
<sequence>MGPRDGVSSSELRDGPSLGEEDTMRRLERTWGTPPGLWGWLTTVDHKRIGRRYIATGFVFFLVGGVLALLMRLQLAQPENTLVGPDRYNQLFSMHGTTMMFLFAVPIMEAMAVYLVPLMVGTRNIAFPRLNAFSYWVYLFGGVMIVVAFLMNTGPETGWFSYVPLAGPEYSPGKRTDFWAQMITFTEVAALAVAVEIVVTVFKMRAPGMGLNRIPLFVWSMLVTSFMVIFAMPAVMLASSFLIMDRLVSTQFFNPAEGGDPLLWQHLFWFFGHPEVYIIFLPALGMVSSIVAAMARRPVFGHVPMVLALVATAFLGFGLWVHHMFATGLPHLASGYFTAASMMIAIPSGIQIFCWIATLWDGRPQWTVPLLFIVGFIVIFVLGGLTGVMQASVPFDLQVHDSYFVVAHFHYVLIGGAVFPLFGAFYFWFPKITGRMLGERLGRWNFWLFFVGFNVTFFPMHLLGMMGMPRRVYTYPAELGWTGLNLTATLGALLIAASVALFLVNVLVSLRAGRIAGPNPWNAGTLEWATASPPPSYNFAHIPVVEGLEPLWDRAGPLGMVHGLRVEEREVLLTTVLDAHPDLREPSPRPTIWPLLSALAVTVLFIGSIFTPWALVWGAVPLAVGLVGWFWPKRRHAPPEPVVES</sequence>
<feature type="transmembrane region" description="Helical" evidence="18">
    <location>
        <begin position="132"/>
        <end position="151"/>
    </location>
</feature>
<dbReference type="Proteomes" id="UP000027186">
    <property type="component" value="Plasmid AbAZ39_p1"/>
</dbReference>
<dbReference type="Gene3D" id="1.20.210.10">
    <property type="entry name" value="Cytochrome c oxidase-like, subunit I domain"/>
    <property type="match status" value="1"/>
</dbReference>
<reference evidence="20 21" key="1">
    <citation type="journal article" date="2014" name="Genome Announc.">
        <title>Complete Genome Sequence of the Model Rhizosphere Strain Azospirillum brasilense Az39, Successfully Applied in Agriculture.</title>
        <authorList>
            <person name="Rivera D."/>
            <person name="Revale S."/>
            <person name="Molina R."/>
            <person name="Gualpa J."/>
            <person name="Puente M."/>
            <person name="Maroniche G."/>
            <person name="Paris G."/>
            <person name="Baker D."/>
            <person name="Clavijo B."/>
            <person name="McLay K."/>
            <person name="Spaepen S."/>
            <person name="Perticari A."/>
            <person name="Vazquez M."/>
            <person name="Wisniewski-Dye F."/>
            <person name="Watkins C."/>
            <person name="Martinez-Abarca F."/>
            <person name="Vanderleyden J."/>
            <person name="Cassan F."/>
        </authorList>
    </citation>
    <scope>NUCLEOTIDE SEQUENCE [LARGE SCALE GENOMIC DNA]</scope>
    <source>
        <strain evidence="20 21">Az39</strain>
        <plasmid evidence="20">AbAZ39_p1</plasmid>
    </source>
</reference>
<evidence type="ECO:0000256" key="9">
    <source>
        <dbReference type="ARBA" id="ARBA00022723"/>
    </source>
</evidence>
<evidence type="ECO:0000256" key="13">
    <source>
        <dbReference type="ARBA" id="ARBA00023004"/>
    </source>
</evidence>